<feature type="region of interest" description="Disordered" evidence="6">
    <location>
        <begin position="194"/>
        <end position="248"/>
    </location>
</feature>
<dbReference type="GO" id="GO:0016020">
    <property type="term" value="C:membrane"/>
    <property type="evidence" value="ECO:0007669"/>
    <property type="project" value="UniProtKB-SubCell"/>
</dbReference>
<reference evidence="8 9" key="1">
    <citation type="journal article" date="2020" name="G3 (Bethesda)">
        <title>Improved Reference Genome for Cyclotella cryptica CCMP332, a Model for Cell Wall Morphogenesis, Salinity Adaptation, and Lipid Production in Diatoms (Bacillariophyta).</title>
        <authorList>
            <person name="Roberts W.R."/>
            <person name="Downey K.M."/>
            <person name="Ruck E.C."/>
            <person name="Traller J.C."/>
            <person name="Alverson A.J."/>
        </authorList>
    </citation>
    <scope>NUCLEOTIDE SEQUENCE [LARGE SCALE GENOMIC DNA]</scope>
    <source>
        <strain evidence="8 9">CCMP332</strain>
    </source>
</reference>
<keyword evidence="3 7" id="KW-0812">Transmembrane</keyword>
<keyword evidence="4 7" id="KW-1133">Transmembrane helix</keyword>
<dbReference type="InterPro" id="IPR026767">
    <property type="entry name" value="Tmem151"/>
</dbReference>
<feature type="transmembrane region" description="Helical" evidence="7">
    <location>
        <begin position="269"/>
        <end position="287"/>
    </location>
</feature>
<feature type="transmembrane region" description="Helical" evidence="7">
    <location>
        <begin position="468"/>
        <end position="489"/>
    </location>
</feature>
<name>A0ABD3QAJ0_9STRA</name>
<evidence type="ECO:0000256" key="3">
    <source>
        <dbReference type="ARBA" id="ARBA00022692"/>
    </source>
</evidence>
<evidence type="ECO:0000313" key="8">
    <source>
        <dbReference type="EMBL" id="KAL3797140.1"/>
    </source>
</evidence>
<comment type="similarity">
    <text evidence="2">Belongs to the TMEM151 family.</text>
</comment>
<dbReference type="Proteomes" id="UP001516023">
    <property type="component" value="Unassembled WGS sequence"/>
</dbReference>
<evidence type="ECO:0000256" key="4">
    <source>
        <dbReference type="ARBA" id="ARBA00022989"/>
    </source>
</evidence>
<evidence type="ECO:0000256" key="6">
    <source>
        <dbReference type="SAM" id="MobiDB-lite"/>
    </source>
</evidence>
<feature type="compositionally biased region" description="Polar residues" evidence="6">
    <location>
        <begin position="1"/>
        <end position="16"/>
    </location>
</feature>
<evidence type="ECO:0000313" key="9">
    <source>
        <dbReference type="Proteomes" id="UP001516023"/>
    </source>
</evidence>
<comment type="caution">
    <text evidence="8">The sequence shown here is derived from an EMBL/GenBank/DDBJ whole genome shotgun (WGS) entry which is preliminary data.</text>
</comment>
<dbReference type="EMBL" id="JABMIG020000057">
    <property type="protein sequence ID" value="KAL3797140.1"/>
    <property type="molecule type" value="Genomic_DNA"/>
</dbReference>
<dbReference type="PANTHER" id="PTHR31893:SF5">
    <property type="entry name" value="TRANSMEMBRANE PROTEIN 151 HOMOLOG"/>
    <property type="match status" value="1"/>
</dbReference>
<feature type="region of interest" description="Disordered" evidence="6">
    <location>
        <begin position="147"/>
        <end position="174"/>
    </location>
</feature>
<proteinExistence type="inferred from homology"/>
<dbReference type="PANTHER" id="PTHR31893">
    <property type="entry name" value="TRANSMEMBRANE PROTEIN 151 HOMOLOG"/>
    <property type="match status" value="1"/>
</dbReference>
<gene>
    <name evidence="8" type="ORF">HJC23_000478</name>
</gene>
<sequence length="665" mass="75816">MATNSTSHQRQPNCAATRSHHDIGESITVRDLGLHSELNGRRGKIIGPRDKSTGLYPVRLKRIDADRAAVTINLSSQNMRRRKTRKQTKSTTSGEKETQNEVPVAVAIAIDPKNPKDKAVKATAIPIVLDHIGSENNANMTQSVRYQGASAPLPEERSQTKASALPNKFESFQPHTDWTEGYQEHLEERFHQDLTEQADNRNDYSTPRSRIEVDDTSVSNNYAANGDNEYQRNTSDTGGDEARTPNDSKAGGRFGVGCCRGLMRDRHSCIAIFTALYITFGIMYASYFTSPAVCAYLCLTLTAFYVYYAFFKSNTFKYLFNMVTTETAMNELHQMYVAPPEIHWHIQCYHNEVWKTTWKTWNSSTNSYNTQTSTRVERVNTHSATGRLHYRGWRDVSTPLTQDTLEEHQLTKVLVKKYWLGDPGATAQKSHFITINKQDICFDLTETLVIPGYKKRSIAINDKSNRPILLHWIWYMMAHITIIYAYPYLMYVSAITDKVEVDIVKEIWTEDPGPQENAENSMDVPSYSRGQRGKTKLWRRFFLLRGFFSCFLLLIYTFGISVLALFIAVRATGEATVSKLHPNWCPVNYTFFCEGDDYHAAECIWENANCLMEEYPHCYISNTMLLEDDGCDEISECKAFGYIADLYCSTKSIANDIVGWFSINE</sequence>
<feature type="compositionally biased region" description="Basic residues" evidence="6">
    <location>
        <begin position="79"/>
        <end position="88"/>
    </location>
</feature>
<organism evidence="8 9">
    <name type="scientific">Cyclotella cryptica</name>
    <dbReference type="NCBI Taxonomy" id="29204"/>
    <lineage>
        <taxon>Eukaryota</taxon>
        <taxon>Sar</taxon>
        <taxon>Stramenopiles</taxon>
        <taxon>Ochrophyta</taxon>
        <taxon>Bacillariophyta</taxon>
        <taxon>Coscinodiscophyceae</taxon>
        <taxon>Thalassiosirophycidae</taxon>
        <taxon>Stephanodiscales</taxon>
        <taxon>Stephanodiscaceae</taxon>
        <taxon>Cyclotella</taxon>
    </lineage>
</organism>
<feature type="region of interest" description="Disordered" evidence="6">
    <location>
        <begin position="74"/>
        <end position="99"/>
    </location>
</feature>
<evidence type="ECO:0000256" key="1">
    <source>
        <dbReference type="ARBA" id="ARBA00004141"/>
    </source>
</evidence>
<protein>
    <submittedName>
        <fullName evidence="8">Uncharacterized protein</fullName>
    </submittedName>
</protein>
<comment type="subcellular location">
    <subcellularLocation>
        <location evidence="1">Membrane</location>
        <topology evidence="1">Multi-pass membrane protein</topology>
    </subcellularLocation>
</comment>
<dbReference type="Pfam" id="PF14857">
    <property type="entry name" value="TMEM151"/>
    <property type="match status" value="1"/>
</dbReference>
<evidence type="ECO:0000256" key="5">
    <source>
        <dbReference type="ARBA" id="ARBA00023136"/>
    </source>
</evidence>
<dbReference type="AlphaFoldDB" id="A0ABD3QAJ0"/>
<feature type="transmembrane region" description="Helical" evidence="7">
    <location>
        <begin position="546"/>
        <end position="569"/>
    </location>
</feature>
<feature type="transmembrane region" description="Helical" evidence="7">
    <location>
        <begin position="293"/>
        <end position="311"/>
    </location>
</feature>
<keyword evidence="9" id="KW-1185">Reference proteome</keyword>
<evidence type="ECO:0000256" key="2">
    <source>
        <dbReference type="ARBA" id="ARBA00009583"/>
    </source>
</evidence>
<evidence type="ECO:0000256" key="7">
    <source>
        <dbReference type="SAM" id="Phobius"/>
    </source>
</evidence>
<accession>A0ABD3QAJ0</accession>
<keyword evidence="5 7" id="KW-0472">Membrane</keyword>
<feature type="region of interest" description="Disordered" evidence="6">
    <location>
        <begin position="1"/>
        <end position="22"/>
    </location>
</feature>